<keyword evidence="4" id="KW-1185">Reference proteome</keyword>
<reference evidence="3 4" key="1">
    <citation type="submission" date="2018-08" db="EMBL/GenBank/DDBJ databases">
        <title>Genomic investigation of the strawberry pathogen Phytophthora fragariae indicates pathogenicity is determined by transcriptional variation in three key races.</title>
        <authorList>
            <person name="Adams T.M."/>
            <person name="Armitage A.D."/>
            <person name="Sobczyk M.K."/>
            <person name="Bates H.J."/>
            <person name="Dunwell J.M."/>
            <person name="Nellist C.F."/>
            <person name="Harrison R.J."/>
        </authorList>
    </citation>
    <scope>NUCLEOTIDE SEQUENCE [LARGE SCALE GENOMIC DNA]</scope>
    <source>
        <strain evidence="3 4">SCRP333</strain>
    </source>
</reference>
<evidence type="ECO:0000313" key="4">
    <source>
        <dbReference type="Proteomes" id="UP000434957"/>
    </source>
</evidence>
<feature type="domain" description="HAT C-terminal dimerisation" evidence="2">
    <location>
        <begin position="2"/>
        <end position="53"/>
    </location>
</feature>
<comment type="caution">
    <text evidence="3">The sequence shown here is derived from an EMBL/GenBank/DDBJ whole genome shotgun (WGS) entry which is preliminary data.</text>
</comment>
<dbReference type="Pfam" id="PF05699">
    <property type="entry name" value="Dimer_Tnp_hAT"/>
    <property type="match status" value="1"/>
</dbReference>
<name>A0A6A4E2K1_9STRA</name>
<evidence type="ECO:0000259" key="2">
    <source>
        <dbReference type="Pfam" id="PF05699"/>
    </source>
</evidence>
<dbReference type="SUPFAM" id="SSF53098">
    <property type="entry name" value="Ribonuclease H-like"/>
    <property type="match status" value="1"/>
</dbReference>
<evidence type="ECO:0000313" key="3">
    <source>
        <dbReference type="EMBL" id="KAE9316017.1"/>
    </source>
</evidence>
<dbReference type="GO" id="GO:0046983">
    <property type="term" value="F:protein dimerization activity"/>
    <property type="evidence" value="ECO:0007669"/>
    <property type="project" value="InterPro"/>
</dbReference>
<accession>A0A6A4E2K1</accession>
<dbReference type="InterPro" id="IPR012337">
    <property type="entry name" value="RNaseH-like_sf"/>
</dbReference>
<evidence type="ECO:0000256" key="1">
    <source>
        <dbReference type="SAM" id="MobiDB-lite"/>
    </source>
</evidence>
<proteinExistence type="predicted"/>
<feature type="region of interest" description="Disordered" evidence="1">
    <location>
        <begin position="74"/>
        <end position="102"/>
    </location>
</feature>
<dbReference type="Proteomes" id="UP000434957">
    <property type="component" value="Unassembled WGS sequence"/>
</dbReference>
<protein>
    <recommendedName>
        <fullName evidence="2">HAT C-terminal dimerisation domain-containing protein</fullName>
    </recommendedName>
</protein>
<feature type="compositionally biased region" description="Acidic residues" evidence="1">
    <location>
        <begin position="74"/>
        <end position="92"/>
    </location>
</feature>
<dbReference type="InterPro" id="IPR008906">
    <property type="entry name" value="HATC_C_dom"/>
</dbReference>
<gene>
    <name evidence="3" type="ORF">PR003_g18830</name>
</gene>
<sequence length="102" mass="12053">MSEYPLLTSVALRVFTVPTSFAASERVWSIFCYLHTKRRNRLMMGKLKKLAFVYINHSLLDEVDKHDYLKAYLEGEESDDDDEEESDQEEEERGAQEFELRL</sequence>
<organism evidence="3 4">
    <name type="scientific">Phytophthora rubi</name>
    <dbReference type="NCBI Taxonomy" id="129364"/>
    <lineage>
        <taxon>Eukaryota</taxon>
        <taxon>Sar</taxon>
        <taxon>Stramenopiles</taxon>
        <taxon>Oomycota</taxon>
        <taxon>Peronosporomycetes</taxon>
        <taxon>Peronosporales</taxon>
        <taxon>Peronosporaceae</taxon>
        <taxon>Phytophthora</taxon>
    </lineage>
</organism>
<dbReference type="EMBL" id="QXFT01001542">
    <property type="protein sequence ID" value="KAE9316017.1"/>
    <property type="molecule type" value="Genomic_DNA"/>
</dbReference>
<dbReference type="AlphaFoldDB" id="A0A6A4E2K1"/>
<feature type="compositionally biased region" description="Basic and acidic residues" evidence="1">
    <location>
        <begin position="93"/>
        <end position="102"/>
    </location>
</feature>